<feature type="transmembrane region" description="Helical" evidence="8">
    <location>
        <begin position="353"/>
        <end position="373"/>
    </location>
</feature>
<feature type="transmembrane region" description="Helical" evidence="8">
    <location>
        <begin position="188"/>
        <end position="211"/>
    </location>
</feature>
<evidence type="ECO:0000313" key="10">
    <source>
        <dbReference type="EMBL" id="KAG0654066.1"/>
    </source>
</evidence>
<dbReference type="GO" id="GO:0016020">
    <property type="term" value="C:membrane"/>
    <property type="evidence" value="ECO:0007669"/>
    <property type="project" value="UniProtKB-SubCell"/>
</dbReference>
<evidence type="ECO:0000256" key="6">
    <source>
        <dbReference type="ARBA" id="ARBA00022989"/>
    </source>
</evidence>
<dbReference type="Proteomes" id="UP000777482">
    <property type="component" value="Unassembled WGS sequence"/>
</dbReference>
<dbReference type="InterPro" id="IPR032805">
    <property type="entry name" value="Wax_synthase_dom"/>
</dbReference>
<dbReference type="PANTHER" id="PTHR31595:SF57">
    <property type="entry name" value="OS04G0481900 PROTEIN"/>
    <property type="match status" value="1"/>
</dbReference>
<reference evidence="10 11" key="1">
    <citation type="submission" date="2020-11" db="EMBL/GenBank/DDBJ databases">
        <title>Kefir isolates.</title>
        <authorList>
            <person name="Marcisauskas S."/>
            <person name="Kim Y."/>
            <person name="Blasche S."/>
        </authorList>
    </citation>
    <scope>NUCLEOTIDE SEQUENCE [LARGE SCALE GENOMIC DNA]</scope>
    <source>
        <strain evidence="10 11">KR</strain>
    </source>
</reference>
<dbReference type="Pfam" id="PF13813">
    <property type="entry name" value="MBOAT_2"/>
    <property type="match status" value="1"/>
</dbReference>
<dbReference type="EMBL" id="PUHQ01000163">
    <property type="protein sequence ID" value="KAG0654066.1"/>
    <property type="molecule type" value="Genomic_DNA"/>
</dbReference>
<dbReference type="InterPro" id="IPR044851">
    <property type="entry name" value="Wax_synthase"/>
</dbReference>
<dbReference type="AlphaFoldDB" id="A0A9P6VUF0"/>
<feature type="domain" description="Wax synthase" evidence="9">
    <location>
        <begin position="237"/>
        <end position="312"/>
    </location>
</feature>
<accession>A0A9P6VUF0</accession>
<gene>
    <name evidence="10" type="ORF">C6P46_002002</name>
</gene>
<keyword evidence="6 8" id="KW-1133">Transmembrane helix</keyword>
<feature type="transmembrane region" description="Helical" evidence="8">
    <location>
        <begin position="136"/>
        <end position="155"/>
    </location>
</feature>
<name>A0A9P6VUF0_RHOMI</name>
<comment type="caution">
    <text evidence="10">The sequence shown here is derived from an EMBL/GenBank/DDBJ whole genome shotgun (WGS) entry which is preliminary data.</text>
</comment>
<feature type="transmembrane region" description="Helical" evidence="8">
    <location>
        <begin position="284"/>
        <end position="302"/>
    </location>
</feature>
<protein>
    <recommendedName>
        <fullName evidence="9">Wax synthase domain-containing protein</fullName>
    </recommendedName>
</protein>
<evidence type="ECO:0000256" key="1">
    <source>
        <dbReference type="ARBA" id="ARBA00004141"/>
    </source>
</evidence>
<keyword evidence="7 8" id="KW-0472">Membrane</keyword>
<sequence length="428" mass="47551">MSFATPYRYAIEPRNQAIGVNFVVGIMGAYGIMKSIEWGLASNLLPYTWIGFDEPTFSEKSHDTASRDERRAVRHRHRDRLVELRARQAAEEGPIQILRSTVHLMLSMRGAGYQFGAIATKPYSEGRRRGPYLRRLLLDIALSHPLLVLCAMTLLEPPSNRDATLAALLPDRLTPVEVTRIGGAVTGLAMGTAVFAALTLGYSCAALLALIGTSISQSLPLVPDALRLPPFDPREYPPLFKLDRVPDSVAVWWSQTWHAFFARPFRFLGFKPAFRLVSPLAGKGAGRAAAVLATFAVSAWIHEFGLATAISTLSPPSEPLSFYLRWGGSIYFMMQGVAIVLEGVFETVTGRRVGGRLGTLWMCLFVVTLGQALRDSWIQQGLLREVPPVPYWSWQRFVIPMGCLQPPPLWMNSLPEFYYGERAHASFQ</sequence>
<organism evidence="10 11">
    <name type="scientific">Rhodotorula mucilaginosa</name>
    <name type="common">Yeast</name>
    <name type="synonym">Rhodotorula rubra</name>
    <dbReference type="NCBI Taxonomy" id="5537"/>
    <lineage>
        <taxon>Eukaryota</taxon>
        <taxon>Fungi</taxon>
        <taxon>Dikarya</taxon>
        <taxon>Basidiomycota</taxon>
        <taxon>Pucciniomycotina</taxon>
        <taxon>Microbotryomycetes</taxon>
        <taxon>Sporidiobolales</taxon>
        <taxon>Sporidiobolaceae</taxon>
        <taxon>Rhodotorula</taxon>
    </lineage>
</organism>
<dbReference type="OrthoDB" id="1077582at2759"/>
<evidence type="ECO:0000256" key="5">
    <source>
        <dbReference type="ARBA" id="ARBA00022692"/>
    </source>
</evidence>
<evidence type="ECO:0000259" key="9">
    <source>
        <dbReference type="Pfam" id="PF13813"/>
    </source>
</evidence>
<dbReference type="GO" id="GO:0008374">
    <property type="term" value="F:O-acyltransferase activity"/>
    <property type="evidence" value="ECO:0007669"/>
    <property type="project" value="InterPro"/>
</dbReference>
<feature type="transmembrane region" description="Helical" evidence="8">
    <location>
        <begin position="322"/>
        <end position="341"/>
    </location>
</feature>
<evidence type="ECO:0000256" key="3">
    <source>
        <dbReference type="ARBA" id="ARBA00007282"/>
    </source>
</evidence>
<comment type="subcellular location">
    <subcellularLocation>
        <location evidence="1">Membrane</location>
        <topology evidence="1">Multi-pass membrane protein</topology>
    </subcellularLocation>
</comment>
<keyword evidence="5 8" id="KW-0812">Transmembrane</keyword>
<evidence type="ECO:0000256" key="8">
    <source>
        <dbReference type="SAM" id="Phobius"/>
    </source>
</evidence>
<dbReference type="PANTHER" id="PTHR31595">
    <property type="entry name" value="LONG-CHAIN-ALCOHOL O-FATTY-ACYLTRANSFERASE 3-RELATED"/>
    <property type="match status" value="1"/>
</dbReference>
<evidence type="ECO:0000313" key="11">
    <source>
        <dbReference type="Proteomes" id="UP000777482"/>
    </source>
</evidence>
<evidence type="ECO:0000256" key="4">
    <source>
        <dbReference type="ARBA" id="ARBA00022679"/>
    </source>
</evidence>
<keyword evidence="11" id="KW-1185">Reference proteome</keyword>
<evidence type="ECO:0000256" key="2">
    <source>
        <dbReference type="ARBA" id="ARBA00005179"/>
    </source>
</evidence>
<comment type="similarity">
    <text evidence="3">Belongs to the wax synthase family.</text>
</comment>
<dbReference type="GO" id="GO:0006629">
    <property type="term" value="P:lipid metabolic process"/>
    <property type="evidence" value="ECO:0007669"/>
    <property type="project" value="InterPro"/>
</dbReference>
<evidence type="ECO:0000256" key="7">
    <source>
        <dbReference type="ARBA" id="ARBA00023136"/>
    </source>
</evidence>
<keyword evidence="4" id="KW-0808">Transferase</keyword>
<comment type="pathway">
    <text evidence="2">Secondary metabolite biosynthesis.</text>
</comment>
<proteinExistence type="inferred from homology"/>